<evidence type="ECO:0000313" key="7">
    <source>
        <dbReference type="EMBL" id="WHF52878.1"/>
    </source>
</evidence>
<evidence type="ECO:0000259" key="5">
    <source>
        <dbReference type="Pfam" id="PF20511"/>
    </source>
</evidence>
<evidence type="ECO:0000256" key="3">
    <source>
        <dbReference type="ARBA" id="ARBA00029741"/>
    </source>
</evidence>
<evidence type="ECO:0000256" key="1">
    <source>
        <dbReference type="ARBA" id="ARBA00022723"/>
    </source>
</evidence>
<dbReference type="Proteomes" id="UP001241656">
    <property type="component" value="Chromosome"/>
</dbReference>
<dbReference type="Pfam" id="PF20511">
    <property type="entry name" value="PMI_typeI_cat"/>
    <property type="match status" value="1"/>
</dbReference>
<dbReference type="InterPro" id="IPR011051">
    <property type="entry name" value="RmlC_Cupin_sf"/>
</dbReference>
<dbReference type="InterPro" id="IPR014628">
    <property type="entry name" value="Man6P_isomerase_Firm_short"/>
</dbReference>
<proteinExistence type="predicted"/>
<keyword evidence="1" id="KW-0479">Metal-binding</keyword>
<dbReference type="Pfam" id="PF21621">
    <property type="entry name" value="MPI_cupin_dom"/>
    <property type="match status" value="1"/>
</dbReference>
<evidence type="ECO:0000313" key="8">
    <source>
        <dbReference type="Proteomes" id="UP001241656"/>
    </source>
</evidence>
<dbReference type="InterPro" id="IPR014710">
    <property type="entry name" value="RmlC-like_jellyroll"/>
</dbReference>
<dbReference type="PIRSF" id="PIRSF036894">
    <property type="entry name" value="PMI_Firm_short"/>
    <property type="match status" value="1"/>
</dbReference>
<accession>A0ABY8RHS5</accession>
<keyword evidence="2" id="KW-0862">Zinc</keyword>
<evidence type="ECO:0000256" key="4">
    <source>
        <dbReference type="ARBA" id="ARBA00030762"/>
    </source>
</evidence>
<dbReference type="EMBL" id="CP124855">
    <property type="protein sequence ID" value="WHF52878.1"/>
    <property type="molecule type" value="Genomic_DNA"/>
</dbReference>
<dbReference type="CDD" id="cd07010">
    <property type="entry name" value="cupin_PMI_type_I_N_bac"/>
    <property type="match status" value="1"/>
</dbReference>
<evidence type="ECO:0000259" key="6">
    <source>
        <dbReference type="Pfam" id="PF21621"/>
    </source>
</evidence>
<dbReference type="Gene3D" id="2.60.120.10">
    <property type="entry name" value="Jelly Rolls"/>
    <property type="match status" value="2"/>
</dbReference>
<reference evidence="7 8" key="1">
    <citation type="submission" date="2023-05" db="EMBL/GenBank/DDBJ databases">
        <title>Genomic insight into Chryseobacterium sp. wdc7 isolated forest soil (Gotjawal).</title>
        <authorList>
            <person name="Park S.-J."/>
        </authorList>
    </citation>
    <scope>NUCLEOTIDE SEQUENCE [LARGE SCALE GENOMIC DNA]</scope>
    <source>
        <strain evidence="8">wdc7</strain>
    </source>
</reference>
<sequence length="344" mass="39196">MKKTVVHYSKLIKMSNQMYPLKFDPIYQYRLWGGRRLENLLSKPLPEDEPVGEAWLLSDRKDYANEVSEGALKGTTLTKLMHDFRYEIMGKLGGHFDHFPLLLKFLDCKEVLSVQVHPSDHQKEYIPEGDSGKTEAWVVLETSETSRIYAGLKKGTTKEKLLESIQNNTVSDCLHSFVPKEDDAIFIHSGAVHTLGGTVVFEVQENSDVTFRLYDWDRTDQKTGKPRELQVEEAVACIDFNQVDIGPVNPLITPDLKDTEKLFDNEHFKAWRIKTRSDYMVGFKDEPAILVCIDGKGSMNYNGKDYHIDKGEVILLPAIIGLLNLQPTQEITLLQIAISDKKLH</sequence>
<dbReference type="PANTHER" id="PTHR42742:SF3">
    <property type="entry name" value="FRUCTOKINASE"/>
    <property type="match status" value="1"/>
</dbReference>
<dbReference type="RefSeq" id="WP_282906136.1">
    <property type="nucleotide sequence ID" value="NZ_CP124855.1"/>
</dbReference>
<dbReference type="InterPro" id="IPR046457">
    <property type="entry name" value="PMI_typeI_cat"/>
</dbReference>
<feature type="domain" description="Phosphomannose isomerase type I catalytic" evidence="5">
    <location>
        <begin position="22"/>
        <end position="125"/>
    </location>
</feature>
<organism evidence="7 8">
    <name type="scientific">Chryseobacterium gotjawalense</name>
    <dbReference type="NCBI Taxonomy" id="3042315"/>
    <lineage>
        <taxon>Bacteria</taxon>
        <taxon>Pseudomonadati</taxon>
        <taxon>Bacteroidota</taxon>
        <taxon>Flavobacteriia</taxon>
        <taxon>Flavobacteriales</taxon>
        <taxon>Weeksellaceae</taxon>
        <taxon>Chryseobacterium group</taxon>
        <taxon>Chryseobacterium</taxon>
    </lineage>
</organism>
<gene>
    <name evidence="7" type="ORF">QGN23_06250</name>
</gene>
<dbReference type="SUPFAM" id="SSF51182">
    <property type="entry name" value="RmlC-like cupins"/>
    <property type="match status" value="1"/>
</dbReference>
<keyword evidence="8" id="KW-1185">Reference proteome</keyword>
<dbReference type="PANTHER" id="PTHR42742">
    <property type="entry name" value="TRANSCRIPTIONAL REPRESSOR MPRA"/>
    <property type="match status" value="1"/>
</dbReference>
<feature type="domain" description="Mannose-6-phosphate isomerase cupin" evidence="6">
    <location>
        <begin position="270"/>
        <end position="328"/>
    </location>
</feature>
<name>A0ABY8RHS5_9FLAO</name>
<evidence type="ECO:0000256" key="2">
    <source>
        <dbReference type="ARBA" id="ARBA00022833"/>
    </source>
</evidence>
<protein>
    <recommendedName>
        <fullName evidence="3">Phosphohexomutase</fullName>
    </recommendedName>
    <alternativeName>
        <fullName evidence="4">Phosphomannose isomerase</fullName>
    </alternativeName>
</protein>
<dbReference type="InterPro" id="IPR049071">
    <property type="entry name" value="MPI_cupin_dom"/>
</dbReference>
<dbReference type="InterPro" id="IPR051804">
    <property type="entry name" value="Carb_Metab_Reg_Kinase/Isom"/>
</dbReference>
<keyword evidence="7" id="KW-0413">Isomerase</keyword>
<dbReference type="GO" id="GO:0016853">
    <property type="term" value="F:isomerase activity"/>
    <property type="evidence" value="ECO:0007669"/>
    <property type="project" value="UniProtKB-KW"/>
</dbReference>